<evidence type="ECO:0000313" key="2">
    <source>
        <dbReference type="Proteomes" id="UP000007953"/>
    </source>
</evidence>
<dbReference type="HOGENOM" id="CLU_3315853_0_0_4"/>
<sequence>MRTAVVDPEFSPAQLPHLRFHYGKKMRNPPCHQLVNAER</sequence>
<name>F6G6L9_RALS8</name>
<dbReference type="EMBL" id="CP002819">
    <property type="protein sequence ID" value="AEG67564.1"/>
    <property type="molecule type" value="Genomic_DNA"/>
</dbReference>
<reference evidence="1 2" key="1">
    <citation type="journal article" date="2011" name="J. Bacteriol.">
        <title>Complete genome sequence of the plant pathogen Ralstonia solanacearum strain Po82.</title>
        <authorList>
            <person name="Xu J."/>
            <person name="Zheng H.J."/>
            <person name="Liu L."/>
            <person name="Pan Z.C."/>
            <person name="Prior P."/>
            <person name="Tang B."/>
            <person name="Xu J.S."/>
            <person name="Zhang H."/>
            <person name="Tian Q."/>
            <person name="Zhang L.Q."/>
            <person name="Feng J."/>
        </authorList>
    </citation>
    <scope>NUCLEOTIDE SEQUENCE [LARGE SCALE GENOMIC DNA]</scope>
    <source>
        <strain evidence="1 2">Po82</strain>
    </source>
</reference>
<proteinExistence type="predicted"/>
<protein>
    <submittedName>
        <fullName evidence="1">Uncharacterized protein</fullName>
    </submittedName>
</protein>
<organism evidence="1 2">
    <name type="scientific">Ralstonia solanacearum (strain Po82)</name>
    <dbReference type="NCBI Taxonomy" id="1031711"/>
    <lineage>
        <taxon>Bacteria</taxon>
        <taxon>Pseudomonadati</taxon>
        <taxon>Pseudomonadota</taxon>
        <taxon>Betaproteobacteria</taxon>
        <taxon>Burkholderiales</taxon>
        <taxon>Burkholderiaceae</taxon>
        <taxon>Ralstonia</taxon>
        <taxon>Ralstonia solanacearum species complex</taxon>
    </lineage>
</organism>
<accession>F6G6L9</accession>
<dbReference type="KEGG" id="rsn:RSPO_c00260"/>
<evidence type="ECO:0000313" key="1">
    <source>
        <dbReference type="EMBL" id="AEG67564.1"/>
    </source>
</evidence>
<dbReference type="Proteomes" id="UP000007953">
    <property type="component" value="Chromosome"/>
</dbReference>
<dbReference type="AlphaFoldDB" id="F6G6L9"/>
<gene>
    <name evidence="1" type="ordered locus">RSPO_c00260</name>
</gene>